<dbReference type="PANTHER" id="PTHR42736:SF1">
    <property type="entry name" value="PROTEIN-GLUTAMINE GAMMA-GLUTAMYLTRANSFERASE"/>
    <property type="match status" value="1"/>
</dbReference>
<dbReference type="RefSeq" id="WP_068802582.1">
    <property type="nucleotide sequence ID" value="NZ_CP014671.1"/>
</dbReference>
<gene>
    <name evidence="3" type="ORF">PG2T_01955</name>
</gene>
<dbReference type="InterPro" id="IPR002931">
    <property type="entry name" value="Transglutaminase-like"/>
</dbReference>
<dbReference type="SMART" id="SM00460">
    <property type="entry name" value="TGc"/>
    <property type="match status" value="1"/>
</dbReference>
<dbReference type="InterPro" id="IPR025403">
    <property type="entry name" value="TgpA-like_C"/>
</dbReference>
<dbReference type="OrthoDB" id="9804872at2"/>
<evidence type="ECO:0000313" key="3">
    <source>
        <dbReference type="EMBL" id="ANX03070.1"/>
    </source>
</evidence>
<accession>A0A1B1YQN0</accession>
<dbReference type="AlphaFoldDB" id="A0A1B1YQN0"/>
<dbReference type="EMBL" id="CP014671">
    <property type="protein sequence ID" value="ANX03070.1"/>
    <property type="molecule type" value="Genomic_DNA"/>
</dbReference>
<dbReference type="SUPFAM" id="SSF54001">
    <property type="entry name" value="Cysteine proteinases"/>
    <property type="match status" value="1"/>
</dbReference>
<reference evidence="4" key="1">
    <citation type="submission" date="2016-03" db="EMBL/GenBank/DDBJ databases">
        <title>Complete genome sequence of Solimmundus cernigliae, representing a novel lineage of polycyclic aromatic hydrocarbon degraders within the Gammaproteobacteria.</title>
        <authorList>
            <person name="Singleton D.R."/>
            <person name="Dickey A.N."/>
            <person name="Scholl E.H."/>
            <person name="Wright F.A."/>
            <person name="Aitken M.D."/>
        </authorList>
    </citation>
    <scope>NUCLEOTIDE SEQUENCE [LARGE SCALE GENOMIC DNA]</scope>
    <source>
        <strain evidence="4">TR3.2</strain>
    </source>
</reference>
<dbReference type="STRING" id="1810504.PG2T_01955"/>
<dbReference type="PANTHER" id="PTHR42736">
    <property type="entry name" value="PROTEIN-GLUTAMINE GAMMA-GLUTAMYLTRANSFERASE"/>
    <property type="match status" value="1"/>
</dbReference>
<sequence length="631" mass="67806">MRAADVLLAIAVAAAGAHVLASMQWTVPALLFGALALLSPLPTWLGWQRPLAPTPGLAFISFVSGGLLGYLGLADWAPVDSWAADFAVFGGLCLAGVALLLWLLVAKPPAPAGKAGDPATDTLVVAVVILALLIPRRTPPVGLTLALPWIGAAAAVLAPMVSRLGGRALLRAAWLLPVLALLPLAEPVLRAAQRPMLGALFSALPAPRGETGFAPLARLRADGFLRPARRPVLRLWVTGGTPPPYLVGNRLLTLDAGYEWKGVDSGQPELARETTASGQRYRLAPGTASWSLAAHSLRRDNLIFVPPGTQTVDLTEAALSYDPAGVLQAQFTGRGERRWQAAGGPPAAEAAAAAEARALPTFWDAELQAAASRLAGANRAQTAARIGAELRGRRYSLNYRLDRQAPFRDFFLNRKPAHCFWYATAAVLALRANGVPARLVTGYLVSEPLDGGLWLVRERDAHAWAEWQDATGRWQTLDATPLDYGAAVADYGGGALERAWQRLAARLDAWWQGVELTDGQVQAVLLAGLAVLAGLFVREYRRLRRVAAQAANSREWLRLWRRFLRTSGLPERPQWTASDYLARLPDGWSAPRRAAARQFLERYAAARFAPDAAPTAAAAALRAMRRRRLSG</sequence>
<dbReference type="KEGG" id="gbi:PG2T_01955"/>
<organism evidence="3 4">
    <name type="scientific">Immundisolibacter cernigliae</name>
    <dbReference type="NCBI Taxonomy" id="1810504"/>
    <lineage>
        <taxon>Bacteria</taxon>
        <taxon>Pseudomonadati</taxon>
        <taxon>Pseudomonadota</taxon>
        <taxon>Gammaproteobacteria</taxon>
        <taxon>Immundisolibacterales</taxon>
        <taxon>Immundisolibacteraceae</taxon>
        <taxon>Immundisolibacter</taxon>
    </lineage>
</organism>
<dbReference type="InterPro" id="IPR038765">
    <property type="entry name" value="Papain-like_cys_pep_sf"/>
</dbReference>
<dbReference type="InterPro" id="IPR052901">
    <property type="entry name" value="Bact_TGase-like"/>
</dbReference>
<evidence type="ECO:0000259" key="2">
    <source>
        <dbReference type="SMART" id="SM00460"/>
    </source>
</evidence>
<dbReference type="InParanoid" id="A0A1B1YQN0"/>
<proteinExistence type="predicted"/>
<name>A0A1B1YQN0_9GAMM</name>
<dbReference type="Gene3D" id="3.10.620.30">
    <property type="match status" value="1"/>
</dbReference>
<protein>
    <recommendedName>
        <fullName evidence="2">Transglutaminase-like domain-containing protein</fullName>
    </recommendedName>
</protein>
<keyword evidence="1" id="KW-0812">Transmembrane</keyword>
<dbReference type="Proteomes" id="UP000092952">
    <property type="component" value="Chromosome"/>
</dbReference>
<keyword evidence="4" id="KW-1185">Reference proteome</keyword>
<feature type="transmembrane region" description="Helical" evidence="1">
    <location>
        <begin position="118"/>
        <end position="135"/>
    </location>
</feature>
<feature type="domain" description="Transglutaminase-like" evidence="2">
    <location>
        <begin position="411"/>
        <end position="481"/>
    </location>
</feature>
<keyword evidence="1" id="KW-0472">Membrane</keyword>
<keyword evidence="1" id="KW-1133">Transmembrane helix</keyword>
<dbReference type="Pfam" id="PF01841">
    <property type="entry name" value="Transglut_core"/>
    <property type="match status" value="1"/>
</dbReference>
<feature type="transmembrane region" description="Helical" evidence="1">
    <location>
        <begin position="86"/>
        <end position="106"/>
    </location>
</feature>
<dbReference type="Pfam" id="PF13559">
    <property type="entry name" value="DUF4129"/>
    <property type="match status" value="1"/>
</dbReference>
<feature type="transmembrane region" description="Helical" evidence="1">
    <location>
        <begin position="141"/>
        <end position="161"/>
    </location>
</feature>
<evidence type="ECO:0000256" key="1">
    <source>
        <dbReference type="SAM" id="Phobius"/>
    </source>
</evidence>
<evidence type="ECO:0000313" key="4">
    <source>
        <dbReference type="Proteomes" id="UP000092952"/>
    </source>
</evidence>
<feature type="transmembrane region" description="Helical" evidence="1">
    <location>
        <begin position="57"/>
        <end position="74"/>
    </location>
</feature>